<evidence type="ECO:0000313" key="3">
    <source>
        <dbReference type="EMBL" id="PHH59696.1"/>
    </source>
</evidence>
<evidence type="ECO:0000256" key="1">
    <source>
        <dbReference type="SAM" id="MobiDB-lite"/>
    </source>
</evidence>
<accession>A0A2C5XW92</accession>
<protein>
    <submittedName>
        <fullName evidence="3">Uncharacterized protein</fullName>
    </submittedName>
</protein>
<sequence>MLPLVVATLFLAAAANGHALPSELDGSHVSLPVLGRRQGDISALHSSQEQETQRYRATVEKLLNHSADATKCYYALNVIQETDANSGETAQDYDFGKEFSQCNQKYASSQSLLREAQSLARQASIRKNALSDTTLPQVQSNPQDKETALRNLAQVSAQANSVLSSKIEFDQISPEKPKTSSPFNEKSAKEGDQTAKQILDELHKIEQDLVHEVKGVLSPHIVKLMTDLDKFVMLKRAKNGASEKSAVEAGNQAVTKSLEHLQAKADQIVEEALKSK</sequence>
<feature type="chain" id="PRO_5013038967" evidence="2">
    <location>
        <begin position="20"/>
        <end position="276"/>
    </location>
</feature>
<comment type="caution">
    <text evidence="3">The sequence shown here is derived from an EMBL/GenBank/DDBJ whole genome shotgun (WGS) entry which is preliminary data.</text>
</comment>
<proteinExistence type="predicted"/>
<dbReference type="EMBL" id="NJET01000188">
    <property type="protein sequence ID" value="PHH59696.1"/>
    <property type="molecule type" value="Genomic_DNA"/>
</dbReference>
<keyword evidence="2" id="KW-0732">Signal</keyword>
<name>A0A2C5XW92_9HYPO</name>
<dbReference type="Proteomes" id="UP000226192">
    <property type="component" value="Unassembled WGS sequence"/>
</dbReference>
<reference evidence="3 4" key="1">
    <citation type="submission" date="2017-06" db="EMBL/GenBank/DDBJ databases">
        <title>Ant-infecting Ophiocordyceps genomes reveal a high diversity of potential behavioral manipulation genes and a possible major role for enterotoxins.</title>
        <authorList>
            <person name="De Bekker C."/>
            <person name="Evans H.C."/>
            <person name="Brachmann A."/>
            <person name="Hughes D.P."/>
        </authorList>
    </citation>
    <scope>NUCLEOTIDE SEQUENCE [LARGE SCALE GENOMIC DNA]</scope>
    <source>
        <strain evidence="3 4">Map64</strain>
    </source>
</reference>
<dbReference type="AlphaFoldDB" id="A0A2C5XW92"/>
<dbReference type="OrthoDB" id="10425034at2759"/>
<evidence type="ECO:0000256" key="2">
    <source>
        <dbReference type="SAM" id="SignalP"/>
    </source>
</evidence>
<feature type="region of interest" description="Disordered" evidence="1">
    <location>
        <begin position="170"/>
        <end position="191"/>
    </location>
</feature>
<evidence type="ECO:0000313" key="4">
    <source>
        <dbReference type="Proteomes" id="UP000226192"/>
    </source>
</evidence>
<gene>
    <name evidence="3" type="ORF">CDD81_2668</name>
</gene>
<organism evidence="3 4">
    <name type="scientific">Ophiocordyceps australis</name>
    <dbReference type="NCBI Taxonomy" id="1399860"/>
    <lineage>
        <taxon>Eukaryota</taxon>
        <taxon>Fungi</taxon>
        <taxon>Dikarya</taxon>
        <taxon>Ascomycota</taxon>
        <taxon>Pezizomycotina</taxon>
        <taxon>Sordariomycetes</taxon>
        <taxon>Hypocreomycetidae</taxon>
        <taxon>Hypocreales</taxon>
        <taxon>Ophiocordycipitaceae</taxon>
        <taxon>Ophiocordyceps</taxon>
    </lineage>
</organism>
<keyword evidence="4" id="KW-1185">Reference proteome</keyword>
<feature type="signal peptide" evidence="2">
    <location>
        <begin position="1"/>
        <end position="19"/>
    </location>
</feature>